<dbReference type="AlphaFoldDB" id="A0A6A6BTA6"/>
<reference evidence="8" key="1">
    <citation type="journal article" date="2020" name="Stud. Mycol.">
        <title>101 Dothideomycetes genomes: a test case for predicting lifestyles and emergence of pathogens.</title>
        <authorList>
            <person name="Haridas S."/>
            <person name="Albert R."/>
            <person name="Binder M."/>
            <person name="Bloem J."/>
            <person name="Labutti K."/>
            <person name="Salamov A."/>
            <person name="Andreopoulos B."/>
            <person name="Baker S."/>
            <person name="Barry K."/>
            <person name="Bills G."/>
            <person name="Bluhm B."/>
            <person name="Cannon C."/>
            <person name="Castanera R."/>
            <person name="Culley D."/>
            <person name="Daum C."/>
            <person name="Ezra D."/>
            <person name="Gonzalez J."/>
            <person name="Henrissat B."/>
            <person name="Kuo A."/>
            <person name="Liang C."/>
            <person name="Lipzen A."/>
            <person name="Lutzoni F."/>
            <person name="Magnuson J."/>
            <person name="Mondo S."/>
            <person name="Nolan M."/>
            <person name="Ohm R."/>
            <person name="Pangilinan J."/>
            <person name="Park H.-J."/>
            <person name="Ramirez L."/>
            <person name="Alfaro M."/>
            <person name="Sun H."/>
            <person name="Tritt A."/>
            <person name="Yoshinaga Y."/>
            <person name="Zwiers L.-H."/>
            <person name="Turgeon B."/>
            <person name="Goodwin S."/>
            <person name="Spatafora J."/>
            <person name="Crous P."/>
            <person name="Grigoriev I."/>
        </authorList>
    </citation>
    <scope>NUCLEOTIDE SEQUENCE</scope>
    <source>
        <strain evidence="8">CBS 121167</strain>
    </source>
</reference>
<dbReference type="EMBL" id="ML995475">
    <property type="protein sequence ID" value="KAF2146474.1"/>
    <property type="molecule type" value="Genomic_DNA"/>
</dbReference>
<dbReference type="NCBIfam" id="TIGR00687">
    <property type="entry name" value="pyridox_kin"/>
    <property type="match status" value="1"/>
</dbReference>
<keyword evidence="5" id="KW-0418">Kinase</keyword>
<dbReference type="PANTHER" id="PTHR10534">
    <property type="entry name" value="PYRIDOXAL KINASE"/>
    <property type="match status" value="1"/>
</dbReference>
<dbReference type="GO" id="GO:0009443">
    <property type="term" value="P:pyridoxal 5'-phosphate salvage"/>
    <property type="evidence" value="ECO:0007669"/>
    <property type="project" value="InterPro"/>
</dbReference>
<organism evidence="8 9">
    <name type="scientific">Aplosporella prunicola CBS 121167</name>
    <dbReference type="NCBI Taxonomy" id="1176127"/>
    <lineage>
        <taxon>Eukaryota</taxon>
        <taxon>Fungi</taxon>
        <taxon>Dikarya</taxon>
        <taxon>Ascomycota</taxon>
        <taxon>Pezizomycotina</taxon>
        <taxon>Dothideomycetes</taxon>
        <taxon>Dothideomycetes incertae sedis</taxon>
        <taxon>Botryosphaeriales</taxon>
        <taxon>Aplosporellaceae</taxon>
        <taxon>Aplosporella</taxon>
    </lineage>
</organism>
<dbReference type="Proteomes" id="UP000799438">
    <property type="component" value="Unassembled WGS sequence"/>
</dbReference>
<gene>
    <name evidence="8" type="ORF">K452DRAFT_262284</name>
</gene>
<protein>
    <recommendedName>
        <fullName evidence="2">pyridoxal kinase</fullName>
        <ecNumber evidence="2">2.7.1.35</ecNumber>
    </recommendedName>
</protein>
<dbReference type="Pfam" id="PF08543">
    <property type="entry name" value="Phos_pyr_kin"/>
    <property type="match status" value="1"/>
</dbReference>
<keyword evidence="9" id="KW-1185">Reference proteome</keyword>
<evidence type="ECO:0000256" key="5">
    <source>
        <dbReference type="ARBA" id="ARBA00022777"/>
    </source>
</evidence>
<dbReference type="Gene3D" id="3.40.1190.20">
    <property type="match status" value="1"/>
</dbReference>
<accession>A0A6A6BTA6</accession>
<dbReference type="GO" id="GO:0005524">
    <property type="term" value="F:ATP binding"/>
    <property type="evidence" value="ECO:0007669"/>
    <property type="project" value="UniProtKB-KW"/>
</dbReference>
<sequence>MSAESSIPETRVLAIASHVVHGYVGNTMATFILQALGCEASAINTVHYSNHTAYKQVKGRKTPAEEIMELYEGLKQSFLNDFDVLLSGYMPSAEAVQAVGKIGRDLRLNAAGKPGSFFWVLDPVMGDQGRCYVPEDEIPQYKALLREADLILPNQFEAELLSDTKITSLTTLATAMQALHRTYQIPHIIITSLRMSASGTISPSTTTNPTHLTIIGSTARRDLSPRLFRLDIPAYPLFFSGTGDMFAALTVPRLREAAASAGLLGTPAWRSPDDVPAADLPLARAVERVLESMQAVLGATAAYAARAVEVLEAAEGRAGLGGGADDDDDSAARRRHLALMKASEVRVVQNARHLLLGPEREGEPPRVKFRAEEVRVEGFDGRAGEPKPDELGVVNLGVGARKGEGEGAVLVGRPGS</sequence>
<dbReference type="GO" id="GO:0005829">
    <property type="term" value="C:cytosol"/>
    <property type="evidence" value="ECO:0007669"/>
    <property type="project" value="TreeGrafter"/>
</dbReference>
<dbReference type="RefSeq" id="XP_033402183.1">
    <property type="nucleotide sequence ID" value="XM_033538605.1"/>
</dbReference>
<dbReference type="SUPFAM" id="SSF53613">
    <property type="entry name" value="Ribokinase-like"/>
    <property type="match status" value="1"/>
</dbReference>
<keyword evidence="3" id="KW-0808">Transferase</keyword>
<evidence type="ECO:0000256" key="4">
    <source>
        <dbReference type="ARBA" id="ARBA00022741"/>
    </source>
</evidence>
<dbReference type="CDD" id="cd01173">
    <property type="entry name" value="pyridoxal_pyridoxamine_kinase"/>
    <property type="match status" value="1"/>
</dbReference>
<evidence type="ECO:0000256" key="2">
    <source>
        <dbReference type="ARBA" id="ARBA00012104"/>
    </source>
</evidence>
<dbReference type="GO" id="GO:0008478">
    <property type="term" value="F:pyridoxal kinase activity"/>
    <property type="evidence" value="ECO:0007669"/>
    <property type="project" value="UniProtKB-EC"/>
</dbReference>
<evidence type="ECO:0000313" key="9">
    <source>
        <dbReference type="Proteomes" id="UP000799438"/>
    </source>
</evidence>
<evidence type="ECO:0000256" key="3">
    <source>
        <dbReference type="ARBA" id="ARBA00022679"/>
    </source>
</evidence>
<evidence type="ECO:0000259" key="7">
    <source>
        <dbReference type="Pfam" id="PF08543"/>
    </source>
</evidence>
<dbReference type="GeneID" id="54296101"/>
<dbReference type="PANTHER" id="PTHR10534:SF2">
    <property type="entry name" value="PYRIDOXAL KINASE"/>
    <property type="match status" value="1"/>
</dbReference>
<evidence type="ECO:0000313" key="8">
    <source>
        <dbReference type="EMBL" id="KAF2146474.1"/>
    </source>
</evidence>
<evidence type="ECO:0000256" key="6">
    <source>
        <dbReference type="ARBA" id="ARBA00022840"/>
    </source>
</evidence>
<dbReference type="EC" id="2.7.1.35" evidence="2"/>
<feature type="domain" description="Pyridoxamine kinase/Phosphomethylpyrimidine kinase" evidence="7">
    <location>
        <begin position="118"/>
        <end position="197"/>
    </location>
</feature>
<dbReference type="InterPro" id="IPR013749">
    <property type="entry name" value="PM/HMP-P_kinase-1"/>
</dbReference>
<comment type="similarity">
    <text evidence="1">Belongs to the pyridoxine kinase family.</text>
</comment>
<proteinExistence type="inferred from homology"/>
<dbReference type="InterPro" id="IPR004625">
    <property type="entry name" value="PyrdxlKinase"/>
</dbReference>
<dbReference type="InterPro" id="IPR029056">
    <property type="entry name" value="Ribokinase-like"/>
</dbReference>
<name>A0A6A6BTA6_9PEZI</name>
<keyword evidence="6" id="KW-0067">ATP-binding</keyword>
<evidence type="ECO:0000256" key="1">
    <source>
        <dbReference type="ARBA" id="ARBA00008805"/>
    </source>
</evidence>
<dbReference type="OrthoDB" id="2104723at2759"/>
<keyword evidence="4" id="KW-0547">Nucleotide-binding</keyword>